<reference evidence="1 2" key="1">
    <citation type="submission" date="2018-08" db="EMBL/GenBank/DDBJ databases">
        <title>Genomic Encyclopedia of Archaeal and Bacterial Type Strains, Phase II (KMG-II): from individual species to whole genera.</title>
        <authorList>
            <person name="Goeker M."/>
        </authorList>
    </citation>
    <scope>NUCLEOTIDE SEQUENCE [LARGE SCALE GENOMIC DNA]</scope>
    <source>
        <strain evidence="1 2">DSM 5002</strain>
    </source>
</reference>
<evidence type="ECO:0000313" key="1">
    <source>
        <dbReference type="EMBL" id="RIA47674.1"/>
    </source>
</evidence>
<comment type="caution">
    <text evidence="1">The sequence shown here is derived from an EMBL/GenBank/DDBJ whole genome shotgun (WGS) entry which is preliminary data.</text>
</comment>
<protein>
    <submittedName>
        <fullName evidence="1">Uncharacterized protein</fullName>
    </submittedName>
</protein>
<proteinExistence type="predicted"/>
<dbReference type="OrthoDB" id="9898598at2"/>
<accession>A0A397PNR4</accession>
<gene>
    <name evidence="1" type="ORF">BXY53_2237</name>
</gene>
<dbReference type="EMBL" id="QXDF01000002">
    <property type="protein sequence ID" value="RIA47674.1"/>
    <property type="molecule type" value="Genomic_DNA"/>
</dbReference>
<dbReference type="RefSeq" id="WP_119062041.1">
    <property type="nucleotide sequence ID" value="NZ_QXDF01000002.1"/>
</dbReference>
<dbReference type="AlphaFoldDB" id="A0A397PNR4"/>
<keyword evidence="2" id="KW-1185">Reference proteome</keyword>
<organism evidence="1 2">
    <name type="scientific">Dichotomicrobium thermohalophilum</name>
    <dbReference type="NCBI Taxonomy" id="933063"/>
    <lineage>
        <taxon>Bacteria</taxon>
        <taxon>Pseudomonadati</taxon>
        <taxon>Pseudomonadota</taxon>
        <taxon>Alphaproteobacteria</taxon>
        <taxon>Hyphomicrobiales</taxon>
        <taxon>Hyphomicrobiaceae</taxon>
        <taxon>Dichotomicrobium</taxon>
    </lineage>
</organism>
<dbReference type="Proteomes" id="UP000266273">
    <property type="component" value="Unassembled WGS sequence"/>
</dbReference>
<name>A0A397PNR4_9HYPH</name>
<sequence length="75" mass="8859">MSGKWEVIERKPKNIVRWSVEAVVEEGVDRPNPASPAEFVYELRHVDTHETKRVLSHQVFEIGDRINEEGWFREL</sequence>
<evidence type="ECO:0000313" key="2">
    <source>
        <dbReference type="Proteomes" id="UP000266273"/>
    </source>
</evidence>